<evidence type="ECO:0000256" key="1">
    <source>
        <dbReference type="ARBA" id="ARBA00022860"/>
    </source>
</evidence>
<reference evidence="4" key="1">
    <citation type="journal article" date="2020" name="bioRxiv">
        <title>Hybrid origin of Populus tomentosa Carr. identified through genome sequencing and phylogenomic analysis.</title>
        <authorList>
            <person name="An X."/>
            <person name="Gao K."/>
            <person name="Chen Z."/>
            <person name="Li J."/>
            <person name="Yang X."/>
            <person name="Yang X."/>
            <person name="Zhou J."/>
            <person name="Guo T."/>
            <person name="Zhao T."/>
            <person name="Huang S."/>
            <person name="Miao D."/>
            <person name="Khan W.U."/>
            <person name="Rao P."/>
            <person name="Ye M."/>
            <person name="Lei B."/>
            <person name="Liao W."/>
            <person name="Wang J."/>
            <person name="Ji L."/>
            <person name="Li Y."/>
            <person name="Guo B."/>
            <person name="Mustafa N.S."/>
            <person name="Li S."/>
            <person name="Yun Q."/>
            <person name="Keller S.R."/>
            <person name="Mao J."/>
            <person name="Zhang R."/>
            <person name="Strauss S.H."/>
        </authorList>
    </citation>
    <scope>NUCLEOTIDE SEQUENCE</scope>
    <source>
        <strain evidence="4">GM15</strain>
        <tissue evidence="4">Leaf</tissue>
    </source>
</reference>
<dbReference type="SMART" id="SM00015">
    <property type="entry name" value="IQ"/>
    <property type="match status" value="1"/>
</dbReference>
<feature type="region of interest" description="Disordered" evidence="3">
    <location>
        <begin position="1"/>
        <end position="69"/>
    </location>
</feature>
<comment type="similarity">
    <text evidence="2">Belongs to the IQD family.</text>
</comment>
<accession>A0A8X7Z032</accession>
<name>A0A8X7Z032_POPTO</name>
<gene>
    <name evidence="4" type="ORF">POTOM_038810</name>
</gene>
<evidence type="ECO:0000313" key="5">
    <source>
        <dbReference type="Proteomes" id="UP000886885"/>
    </source>
</evidence>
<feature type="compositionally biased region" description="Polar residues" evidence="3">
    <location>
        <begin position="454"/>
        <end position="466"/>
    </location>
</feature>
<dbReference type="PANTHER" id="PTHR32295:SF216">
    <property type="entry name" value="PROTEIN IQ-DOMAIN 3"/>
    <property type="match status" value="1"/>
</dbReference>
<evidence type="ECO:0000256" key="2">
    <source>
        <dbReference type="ARBA" id="ARBA00024341"/>
    </source>
</evidence>
<keyword evidence="5" id="KW-1185">Reference proteome</keyword>
<comment type="caution">
    <text evidence="4">The sequence shown here is derived from an EMBL/GenBank/DDBJ whole genome shotgun (WGS) entry which is preliminary data.</text>
</comment>
<feature type="compositionally biased region" description="Pro residues" evidence="3">
    <location>
        <begin position="49"/>
        <end position="59"/>
    </location>
</feature>
<dbReference type="PROSITE" id="PS50096">
    <property type="entry name" value="IQ"/>
    <property type="match status" value="1"/>
</dbReference>
<organism evidence="4 5">
    <name type="scientific">Populus tomentosa</name>
    <name type="common">Chinese white poplar</name>
    <dbReference type="NCBI Taxonomy" id="118781"/>
    <lineage>
        <taxon>Eukaryota</taxon>
        <taxon>Viridiplantae</taxon>
        <taxon>Streptophyta</taxon>
        <taxon>Embryophyta</taxon>
        <taxon>Tracheophyta</taxon>
        <taxon>Spermatophyta</taxon>
        <taxon>Magnoliopsida</taxon>
        <taxon>eudicotyledons</taxon>
        <taxon>Gunneridae</taxon>
        <taxon>Pentapetalae</taxon>
        <taxon>rosids</taxon>
        <taxon>fabids</taxon>
        <taxon>Malpighiales</taxon>
        <taxon>Salicaceae</taxon>
        <taxon>Saliceae</taxon>
        <taxon>Populus</taxon>
    </lineage>
</organism>
<keyword evidence="1" id="KW-0112">Calmodulin-binding</keyword>
<evidence type="ECO:0000256" key="3">
    <source>
        <dbReference type="SAM" id="MobiDB-lite"/>
    </source>
</evidence>
<proteinExistence type="inferred from homology"/>
<evidence type="ECO:0000313" key="4">
    <source>
        <dbReference type="EMBL" id="KAG6758462.1"/>
    </source>
</evidence>
<sequence>MGKRGSWFSALKKALGSSKKSKSKKKWSEKEKNPDLAVSSHEETVAPSLSPPRTPPPPTAEDVKLTEAENEQSKHAYSVALATAVAAEAAVAAAQAAAEVVRLTTVAHYSGKSKEEIAAIRIQTAFRGYLARRALRALRGLVRLKSLIQGQSVKRQATATLRAMQTLARVQSQIRARRIRMSEENEALQRQLQQKHDKELEKLRTSVMVAQLAYVPLLVLCIPFTCPPCLLYKKLTRLFSGLHLNAYIGEQWDDSPQSKEEVEASLLHKQEAAMRRERALAYAYSHQQMWKQSSKSANATFMDPNNPRWGWSWLERWMAARPWESRSTIDNNDRASVKSTTSRTMSLGEISRAYSRRDLNHDNKPSPGAQKSSRPPSRQSPSTPPSKAPSTSSVTGKAKPPSPRGSAWGGDEDSRSTFSVQSERYRRHSIAGSSIRDDESLASSPSVPSYMAPTRSQSAKAKSRLSSPLGIDNNGTPDKASMGYVKKRLSFSASPAGARRHSGPPRVDASVVKDIQMHTEEKMGNGASSK</sequence>
<dbReference type="Proteomes" id="UP000886885">
    <property type="component" value="Chromosome 10D"/>
</dbReference>
<feature type="compositionally biased region" description="Basic and acidic residues" evidence="3">
    <location>
        <begin position="355"/>
        <end position="364"/>
    </location>
</feature>
<dbReference type="PANTHER" id="PTHR32295">
    <property type="entry name" value="IQ-DOMAIN 5-RELATED"/>
    <property type="match status" value="1"/>
</dbReference>
<feature type="compositionally biased region" description="Low complexity" evidence="3">
    <location>
        <begin position="370"/>
        <end position="381"/>
    </location>
</feature>
<dbReference type="OrthoDB" id="1923765at2759"/>
<feature type="compositionally biased region" description="Low complexity" evidence="3">
    <location>
        <begin position="9"/>
        <end position="18"/>
    </location>
</feature>
<feature type="region of interest" description="Disordered" evidence="3">
    <location>
        <begin position="331"/>
        <end position="481"/>
    </location>
</feature>
<dbReference type="Pfam" id="PF00612">
    <property type="entry name" value="IQ"/>
    <property type="match status" value="1"/>
</dbReference>
<dbReference type="AlphaFoldDB" id="A0A8X7Z032"/>
<dbReference type="InterPro" id="IPR000048">
    <property type="entry name" value="IQ_motif_EF-hand-BS"/>
</dbReference>
<protein>
    <submittedName>
        <fullName evidence="4">Uncharacterized protein</fullName>
    </submittedName>
</protein>
<dbReference type="GO" id="GO:0005516">
    <property type="term" value="F:calmodulin binding"/>
    <property type="evidence" value="ECO:0007669"/>
    <property type="project" value="UniProtKB-KW"/>
</dbReference>
<dbReference type="EMBL" id="JAAWWB010000020">
    <property type="protein sequence ID" value="KAG6758462.1"/>
    <property type="molecule type" value="Genomic_DNA"/>
</dbReference>
<feature type="compositionally biased region" description="Basic and acidic residues" evidence="3">
    <location>
        <begin position="26"/>
        <end position="44"/>
    </location>
</feature>